<gene>
    <name evidence="14" type="primary">yxeA</name>
    <name evidence="14" type="ORF">NCTC8181_01283</name>
    <name evidence="13" type="ORF">WA04_10980</name>
</gene>
<feature type="transmembrane region" description="Helical" evidence="11">
    <location>
        <begin position="21"/>
        <end position="40"/>
    </location>
</feature>
<dbReference type="InterPro" id="IPR003838">
    <property type="entry name" value="ABC3_permease_C"/>
</dbReference>
<dbReference type="Proteomes" id="UP000250200">
    <property type="component" value="Unassembled WGS sequence"/>
</dbReference>
<dbReference type="Proteomes" id="UP000035346">
    <property type="component" value="Unassembled WGS sequence"/>
</dbReference>
<evidence type="ECO:0000313" key="15">
    <source>
        <dbReference type="Proteomes" id="UP000035346"/>
    </source>
</evidence>
<dbReference type="AlphaFoldDB" id="A0A0H1UE39"/>
<evidence type="ECO:0000256" key="4">
    <source>
        <dbReference type="ARBA" id="ARBA00016962"/>
    </source>
</evidence>
<dbReference type="PANTHER" id="PTHR43738:SF1">
    <property type="entry name" value="HEMIN TRANSPORT SYSTEM PERMEASE PROTEIN HRTB-RELATED"/>
    <property type="match status" value="1"/>
</dbReference>
<evidence type="ECO:0000259" key="12">
    <source>
        <dbReference type="Pfam" id="PF02687"/>
    </source>
</evidence>
<keyword evidence="6" id="KW-1003">Cell membrane</keyword>
<comment type="similarity">
    <text evidence="2">Belongs to the ABC-4 integral membrane protein family. HrtB subfamily.</text>
</comment>
<dbReference type="RefSeq" id="WP_000477691.1">
    <property type="nucleotide sequence ID" value="NZ_CAACXY010000016.1"/>
</dbReference>
<dbReference type="PANTHER" id="PTHR43738">
    <property type="entry name" value="ABC TRANSPORTER, MEMBRANE PROTEIN"/>
    <property type="match status" value="1"/>
</dbReference>
<feature type="transmembrane region" description="Helical" evidence="11">
    <location>
        <begin position="237"/>
        <end position="262"/>
    </location>
</feature>
<keyword evidence="5" id="KW-0813">Transport</keyword>
<evidence type="ECO:0000256" key="2">
    <source>
        <dbReference type="ARBA" id="ARBA00008697"/>
    </source>
</evidence>
<feature type="domain" description="ABC3 transporter permease C-terminal" evidence="12">
    <location>
        <begin position="242"/>
        <end position="353"/>
    </location>
</feature>
<evidence type="ECO:0000313" key="16">
    <source>
        <dbReference type="Proteomes" id="UP000250200"/>
    </source>
</evidence>
<reference evidence="14 16" key="2">
    <citation type="submission" date="2018-06" db="EMBL/GenBank/DDBJ databases">
        <authorList>
            <consortium name="Pathogen Informatics"/>
            <person name="Doyle S."/>
        </authorList>
    </citation>
    <scope>NUCLEOTIDE SEQUENCE [LARGE SCALE GENOMIC DNA]</scope>
    <source>
        <strain evidence="14 16">NCTC8181</strain>
    </source>
</reference>
<keyword evidence="8 11" id="KW-1133">Transmembrane helix</keyword>
<keyword evidence="9 11" id="KW-0472">Membrane</keyword>
<dbReference type="InterPro" id="IPR051125">
    <property type="entry name" value="ABC-4/HrtB_transporter"/>
</dbReference>
<evidence type="ECO:0000256" key="9">
    <source>
        <dbReference type="ARBA" id="ARBA00023136"/>
    </source>
</evidence>
<evidence type="ECO:0000256" key="10">
    <source>
        <dbReference type="ARBA" id="ARBA00024973"/>
    </source>
</evidence>
<feature type="transmembrane region" description="Helical" evidence="11">
    <location>
        <begin position="283"/>
        <end position="303"/>
    </location>
</feature>
<dbReference type="GO" id="GO:0005886">
    <property type="term" value="C:plasma membrane"/>
    <property type="evidence" value="ECO:0007669"/>
    <property type="project" value="UniProtKB-SubCell"/>
</dbReference>
<protein>
    <recommendedName>
        <fullName evidence="4">Putative hemin transport system permease protein HrtB</fullName>
    </recommendedName>
</protein>
<sequence>MFLAINEIKRAKLRYGLISGLLFLIAYLMFFLSGLAFGLMQENRSAVDIWKADSILLAKDSDATLSLSNIEKDTETLIKGENVASLAQMNTVAWSVNNPKESDKAKVSLFGIDSSSFIRPKVIEGRLFKNNKEVVLDQSLAESGGFNIGDKFYTLTSDNALTIVGYIQNNKFNVSPVVYMSNEAFQEVKYGEFLPKEKEMVNAFVVKGDIEKYPKNKLKKLSINKFIKKLPGYNAQLLTFGFMIGFLIIISAIIIGIFMYVLTIQKAPIFGIMKAQGIANKTIAMAVMTQTFLLTVIGSGIGLLGTWFTSLVLPVNVPFQSNWVLYLAIMFSMVFFALLGTLFSVLSIVRIDPLKAIG</sequence>
<comment type="function">
    <text evidence="10">Part of the ABC transporter complex hrt involved in hemin import. Responsible for the translocation of the substrate across the membrane.</text>
</comment>
<dbReference type="EMBL" id="UAVB01000001">
    <property type="protein sequence ID" value="SQA18237.1"/>
    <property type="molecule type" value="Genomic_DNA"/>
</dbReference>
<reference evidence="13 15" key="1">
    <citation type="journal article" date="2015" name="PLoS ONE">
        <title>Genomic analysis reveals the molecular basis for capsule loss in the group B streptococcus population.</title>
        <authorList>
            <consortium name="DEVANI Consortium"/>
            <person name="Rosini R."/>
            <person name="Campisi E."/>
            <person name="De Chiara M."/>
            <person name="Tettelin H."/>
            <person name="Rinaudo D."/>
            <person name="Toniolo C."/>
            <person name="Metruccio M."/>
            <person name="Guidotti S."/>
            <person name="Sorensen U.B."/>
            <person name="Kilian M."/>
            <person name="Ramirez M."/>
            <person name="Janulczyk R."/>
            <person name="Donati C."/>
            <person name="Grandi G."/>
            <person name="Margarit I."/>
        </authorList>
    </citation>
    <scope>NUCLEOTIDE SEQUENCE [LARGE SCALE GENOMIC DNA]</scope>
    <source>
        <strain evidence="13 15">DK-B-USS-215</strain>
    </source>
</reference>
<organism evidence="14 16">
    <name type="scientific">Streptococcus agalactiae</name>
    <dbReference type="NCBI Taxonomy" id="1311"/>
    <lineage>
        <taxon>Bacteria</taxon>
        <taxon>Bacillati</taxon>
        <taxon>Bacillota</taxon>
        <taxon>Bacilli</taxon>
        <taxon>Lactobacillales</taxon>
        <taxon>Streptococcaceae</taxon>
        <taxon>Streptococcus</taxon>
    </lineage>
</organism>
<feature type="transmembrane region" description="Helical" evidence="11">
    <location>
        <begin position="323"/>
        <end position="349"/>
    </location>
</feature>
<keyword evidence="7 11" id="KW-0812">Transmembrane</keyword>
<evidence type="ECO:0000256" key="3">
    <source>
        <dbReference type="ARBA" id="ARBA00011131"/>
    </source>
</evidence>
<comment type="subunit">
    <text evidence="3">The complex is composed of two ATP-binding proteins (HrtA), two transmembrane proteins (HrtB) and a solute-binding protein.</text>
</comment>
<evidence type="ECO:0000256" key="6">
    <source>
        <dbReference type="ARBA" id="ARBA00022475"/>
    </source>
</evidence>
<evidence type="ECO:0000256" key="8">
    <source>
        <dbReference type="ARBA" id="ARBA00022989"/>
    </source>
</evidence>
<evidence type="ECO:0000256" key="11">
    <source>
        <dbReference type="SAM" id="Phobius"/>
    </source>
</evidence>
<proteinExistence type="inferred from homology"/>
<evidence type="ECO:0000313" key="14">
    <source>
        <dbReference type="EMBL" id="SQA18237.1"/>
    </source>
</evidence>
<evidence type="ECO:0000256" key="5">
    <source>
        <dbReference type="ARBA" id="ARBA00022448"/>
    </source>
</evidence>
<name>A0A0H1UE39_STRAG</name>
<comment type="subcellular location">
    <subcellularLocation>
        <location evidence="1">Cell membrane</location>
        <topology evidence="1">Multi-pass membrane protein</topology>
    </subcellularLocation>
</comment>
<dbReference type="EMBL" id="LBKL01000099">
    <property type="protein sequence ID" value="KLL35305.1"/>
    <property type="molecule type" value="Genomic_DNA"/>
</dbReference>
<comment type="caution">
    <text evidence="14">The sequence shown here is derived from an EMBL/GenBank/DDBJ whole genome shotgun (WGS) entry which is preliminary data.</text>
</comment>
<dbReference type="Pfam" id="PF02687">
    <property type="entry name" value="FtsX"/>
    <property type="match status" value="1"/>
</dbReference>
<evidence type="ECO:0000256" key="7">
    <source>
        <dbReference type="ARBA" id="ARBA00022692"/>
    </source>
</evidence>
<evidence type="ECO:0000313" key="13">
    <source>
        <dbReference type="EMBL" id="KLL35305.1"/>
    </source>
</evidence>
<accession>A0A0H1UE39</accession>
<evidence type="ECO:0000256" key="1">
    <source>
        <dbReference type="ARBA" id="ARBA00004651"/>
    </source>
</evidence>